<dbReference type="Proteomes" id="UP001595834">
    <property type="component" value="Unassembled WGS sequence"/>
</dbReference>
<evidence type="ECO:0000313" key="2">
    <source>
        <dbReference type="Proteomes" id="UP001595834"/>
    </source>
</evidence>
<proteinExistence type="predicted"/>
<comment type="caution">
    <text evidence="1">The sequence shown here is derived from an EMBL/GenBank/DDBJ whole genome shotgun (WGS) entry which is preliminary data.</text>
</comment>
<keyword evidence="2" id="KW-1185">Reference proteome</keyword>
<protein>
    <submittedName>
        <fullName evidence="1">Uncharacterized protein</fullName>
    </submittedName>
</protein>
<dbReference type="EMBL" id="JBHSIZ010000057">
    <property type="protein sequence ID" value="MFC4962167.1"/>
    <property type="molecule type" value="Genomic_DNA"/>
</dbReference>
<dbReference type="RefSeq" id="WP_344379845.1">
    <property type="nucleotide sequence ID" value="NZ_BAAASQ010000031.1"/>
</dbReference>
<evidence type="ECO:0000313" key="1">
    <source>
        <dbReference type="EMBL" id="MFC4962167.1"/>
    </source>
</evidence>
<reference evidence="2" key="1">
    <citation type="journal article" date="2019" name="Int. J. Syst. Evol. Microbiol.">
        <title>The Global Catalogue of Microorganisms (GCM) 10K type strain sequencing project: providing services to taxonomists for standard genome sequencing and annotation.</title>
        <authorList>
            <consortium name="The Broad Institute Genomics Platform"/>
            <consortium name="The Broad Institute Genome Sequencing Center for Infectious Disease"/>
            <person name="Wu L."/>
            <person name="Ma J."/>
        </authorList>
    </citation>
    <scope>NUCLEOTIDE SEQUENCE [LARGE SCALE GENOMIC DNA]</scope>
    <source>
        <strain evidence="2">CCM 7224</strain>
    </source>
</reference>
<name>A0ABV9V0N8_9ACTN</name>
<accession>A0ABV9V0N8</accession>
<organism evidence="1 2">
    <name type="scientific">Streptomyces mauvecolor</name>
    <dbReference type="NCBI Taxonomy" id="58345"/>
    <lineage>
        <taxon>Bacteria</taxon>
        <taxon>Bacillati</taxon>
        <taxon>Actinomycetota</taxon>
        <taxon>Actinomycetes</taxon>
        <taxon>Kitasatosporales</taxon>
        <taxon>Streptomycetaceae</taxon>
        <taxon>Streptomyces</taxon>
    </lineage>
</organism>
<gene>
    <name evidence="1" type="ORF">ACFPFX_38385</name>
</gene>
<sequence>MTQNVPACPTVYVSRKKQRFVQDALMHRKYAQPGMDETLFEVTDATEIKVIVGDRLLRLF</sequence>